<reference evidence="1" key="1">
    <citation type="submission" date="2014-09" db="EMBL/GenBank/DDBJ databases">
        <authorList>
            <person name="Magalhaes I.L.F."/>
            <person name="Oliveira U."/>
            <person name="Santos F.R."/>
            <person name="Vidigal T.H.D.A."/>
            <person name="Brescovit A.D."/>
            <person name="Santos A.J."/>
        </authorList>
    </citation>
    <scope>NUCLEOTIDE SEQUENCE</scope>
    <source>
        <tissue evidence="1">Shoot tissue taken approximately 20 cm above the soil surface</tissue>
    </source>
</reference>
<organism evidence="1">
    <name type="scientific">Arundo donax</name>
    <name type="common">Giant reed</name>
    <name type="synonym">Donax arundinaceus</name>
    <dbReference type="NCBI Taxonomy" id="35708"/>
    <lineage>
        <taxon>Eukaryota</taxon>
        <taxon>Viridiplantae</taxon>
        <taxon>Streptophyta</taxon>
        <taxon>Embryophyta</taxon>
        <taxon>Tracheophyta</taxon>
        <taxon>Spermatophyta</taxon>
        <taxon>Magnoliopsida</taxon>
        <taxon>Liliopsida</taxon>
        <taxon>Poales</taxon>
        <taxon>Poaceae</taxon>
        <taxon>PACMAD clade</taxon>
        <taxon>Arundinoideae</taxon>
        <taxon>Arundineae</taxon>
        <taxon>Arundo</taxon>
    </lineage>
</organism>
<proteinExistence type="predicted"/>
<accession>A0A0A8ZX22</accession>
<evidence type="ECO:0000313" key="1">
    <source>
        <dbReference type="EMBL" id="JAD42278.1"/>
    </source>
</evidence>
<dbReference type="AlphaFoldDB" id="A0A0A8ZX22"/>
<reference evidence="1" key="2">
    <citation type="journal article" date="2015" name="Data Brief">
        <title>Shoot transcriptome of the giant reed, Arundo donax.</title>
        <authorList>
            <person name="Barrero R.A."/>
            <person name="Guerrero F.D."/>
            <person name="Moolhuijzen P."/>
            <person name="Goolsby J.A."/>
            <person name="Tidwell J."/>
            <person name="Bellgard S.E."/>
            <person name="Bellgard M.I."/>
        </authorList>
    </citation>
    <scope>NUCLEOTIDE SEQUENCE</scope>
    <source>
        <tissue evidence="1">Shoot tissue taken approximately 20 cm above the soil surface</tissue>
    </source>
</reference>
<sequence>MGACKRAAVVKQQQQAGGVSPAPTVAAAAQCVPSSQAIRGEEAHISCA</sequence>
<protein>
    <submittedName>
        <fullName evidence="1">Uncharacterized protein</fullName>
    </submittedName>
</protein>
<name>A0A0A8ZX22_ARUDO</name>
<dbReference type="EMBL" id="GBRH01255617">
    <property type="protein sequence ID" value="JAD42278.1"/>
    <property type="molecule type" value="Transcribed_RNA"/>
</dbReference>